<organism evidence="6 7">
    <name type="scientific">Ceratopteris richardii</name>
    <name type="common">Triangle waterfern</name>
    <dbReference type="NCBI Taxonomy" id="49495"/>
    <lineage>
        <taxon>Eukaryota</taxon>
        <taxon>Viridiplantae</taxon>
        <taxon>Streptophyta</taxon>
        <taxon>Embryophyta</taxon>
        <taxon>Tracheophyta</taxon>
        <taxon>Polypodiopsida</taxon>
        <taxon>Polypodiidae</taxon>
        <taxon>Polypodiales</taxon>
        <taxon>Pteridineae</taxon>
        <taxon>Pteridaceae</taxon>
        <taxon>Parkerioideae</taxon>
        <taxon>Ceratopteris</taxon>
    </lineage>
</organism>
<dbReference type="SMART" id="SM01114">
    <property type="entry name" value="CXC"/>
    <property type="match status" value="2"/>
</dbReference>
<proteinExistence type="inferred from homology"/>
<gene>
    <name evidence="6" type="ORF">KP509_02G109700</name>
</gene>
<feature type="compositionally biased region" description="Low complexity" evidence="4">
    <location>
        <begin position="821"/>
        <end position="838"/>
    </location>
</feature>
<dbReference type="PANTHER" id="PTHR46159:SF6">
    <property type="entry name" value="OS12G0605300 PROTEIN"/>
    <property type="match status" value="1"/>
</dbReference>
<comment type="caution">
    <text evidence="6">The sequence shown here is derived from an EMBL/GenBank/DDBJ whole genome shotgun (WGS) entry which is preliminary data.</text>
</comment>
<evidence type="ECO:0000313" key="7">
    <source>
        <dbReference type="Proteomes" id="UP000825935"/>
    </source>
</evidence>
<evidence type="ECO:0000256" key="2">
    <source>
        <dbReference type="ARBA" id="ARBA00007267"/>
    </source>
</evidence>
<feature type="region of interest" description="Disordered" evidence="4">
    <location>
        <begin position="1030"/>
        <end position="1090"/>
    </location>
</feature>
<dbReference type="InterPro" id="IPR033467">
    <property type="entry name" value="Tesmin/TSO1-like_CXC"/>
</dbReference>
<feature type="region of interest" description="Disordered" evidence="4">
    <location>
        <begin position="376"/>
        <end position="399"/>
    </location>
</feature>
<evidence type="ECO:0000313" key="6">
    <source>
        <dbReference type="EMBL" id="KAH7445163.1"/>
    </source>
</evidence>
<feature type="domain" description="CRC" evidence="5">
    <location>
        <begin position="618"/>
        <end position="743"/>
    </location>
</feature>
<comment type="similarity">
    <text evidence="2">Belongs to the lin-54 family.</text>
</comment>
<sequence length="1090" mass="119328">MAMDSPERSSESTADDTQGSPLFNFLCSLSPIKPVKSSRVVQAYTYISLPPPSAVFVSPGVGSQIESSARQQGAKRADEAQTVLEDATNEVKDGFVGMAPRTQRIRTVKKVQKTQSSSPYNGPSKLVDEYLADPSGDDLKAGDENLEVQPSSSCEMRAKKGDLKLKHLEASRQKENLPTGIRCSQDLEGSNQLHDGANSKYSVYPNISGSNKTITHSHQQEPADLEFLMSGGRTKSIGDHHVHDWPDISSSSLSDLSAEDMEKYIATLKEIVDEEETGLLSLDVDMKVMADRNLLANNLETESEAKGVQSDTIYKNAVPQRVVRRRCLDFEATEGRVQAEVNLSPVEALHMQDISSRGEATRALAVLKKRVSTTLSAGNSKPMSKINVSTESHSRKDGAEGVEITCPTSVNMKLSCDPSFEETESSPAKSSPMVTAMPSGIGLHLNSLSSSLTCAHPREVHRGSGLVTSVRPGITCSGGFISSNLQRVRAESTQKSLPCLNPGKHMYSGSLTDSEQRPGVPLSEAILDDYDGQSECSDQDKRFSAVQVHTNSLAASEQVQDIVLSSLLNNRSSSLSQKRLLSEDSYQIEVEKMDCNTRPYSPKKKRRSSLITEKPGDGCKRCNCKKSKCLKLYCDCFAAGVYCVDSCACQGCFNKPEFEETVLDTRQQIESRNPLAFAPKIIRAAESSPTKGDESRDTSASARHKRGCNCKRSFCLKKYCECFQAGVGCSDGCRCENCKNVHGRKEGSHDFTENDLQMESMVMNEHREDQFGNPEHYTEAIHGSQSQSVDLSPITPAFQHGEQHRLTTNSSLEMKKYASLEPSPSFSASSSKSCKSPSRLTRSPSRVLRTCKERQNSASMSLAGVSLSKSGVSPSATPRILRIGRFSPRWDGLDEICTFTPGLQAPLRPAPASASIIDRTEFSPSLDEHNHNDFSSIDDCSMKQRAKLNSLTSPVCQQRPSQCLTPTSTHVTAGFQTPCTRACGMDNDLICEDSKAYYTHQLMEDKDTPDFLKDSEAECLLPCLLNSNSPKHKRVSPPHHHHANRGPQHQSLQSPGLRSSRKFILQSIPSVPPTPLVSAHDKPKGNRIHN</sequence>
<dbReference type="OrthoDB" id="6283463at2759"/>
<keyword evidence="7" id="KW-1185">Reference proteome</keyword>
<name>A0A8T2VHP0_CERRI</name>
<accession>A0A8T2VHP0</accession>
<dbReference type="GO" id="GO:0005634">
    <property type="term" value="C:nucleus"/>
    <property type="evidence" value="ECO:0007669"/>
    <property type="project" value="UniProtKB-SubCell"/>
</dbReference>
<dbReference type="InterPro" id="IPR044522">
    <property type="entry name" value="TSO1-like"/>
</dbReference>
<protein>
    <recommendedName>
        <fullName evidence="5">CRC domain-containing protein</fullName>
    </recommendedName>
</protein>
<feature type="compositionally biased region" description="Polar residues" evidence="4">
    <location>
        <begin position="11"/>
        <end position="20"/>
    </location>
</feature>
<feature type="compositionally biased region" description="Polar residues" evidence="4">
    <location>
        <begin position="1047"/>
        <end position="1057"/>
    </location>
</feature>
<feature type="compositionally biased region" description="Basic and acidic residues" evidence="4">
    <location>
        <begin position="1"/>
        <end position="10"/>
    </location>
</feature>
<evidence type="ECO:0000259" key="5">
    <source>
        <dbReference type="PROSITE" id="PS51634"/>
    </source>
</evidence>
<evidence type="ECO:0000256" key="1">
    <source>
        <dbReference type="ARBA" id="ARBA00004123"/>
    </source>
</evidence>
<evidence type="ECO:0000256" key="4">
    <source>
        <dbReference type="SAM" id="MobiDB-lite"/>
    </source>
</evidence>
<comment type="subcellular location">
    <subcellularLocation>
        <location evidence="1">Nucleus</location>
    </subcellularLocation>
</comment>
<feature type="compositionally biased region" description="Basic residues" evidence="4">
    <location>
        <begin position="1030"/>
        <end position="1044"/>
    </location>
</feature>
<feature type="region of interest" description="Disordered" evidence="4">
    <location>
        <begin position="1"/>
        <end position="20"/>
    </location>
</feature>
<dbReference type="OMA" id="SPPHNYC"/>
<dbReference type="Proteomes" id="UP000825935">
    <property type="component" value="Chromosome 2"/>
</dbReference>
<dbReference type="InterPro" id="IPR005172">
    <property type="entry name" value="CRC"/>
</dbReference>
<dbReference type="GO" id="GO:0003700">
    <property type="term" value="F:DNA-binding transcription factor activity"/>
    <property type="evidence" value="ECO:0007669"/>
    <property type="project" value="InterPro"/>
</dbReference>
<dbReference type="PROSITE" id="PS51634">
    <property type="entry name" value="CRC"/>
    <property type="match status" value="1"/>
</dbReference>
<feature type="region of interest" description="Disordered" evidence="4">
    <location>
        <begin position="821"/>
        <end position="846"/>
    </location>
</feature>
<dbReference type="AlphaFoldDB" id="A0A8T2VHP0"/>
<reference evidence="6" key="1">
    <citation type="submission" date="2021-08" db="EMBL/GenBank/DDBJ databases">
        <title>WGS assembly of Ceratopteris richardii.</title>
        <authorList>
            <person name="Marchant D.B."/>
            <person name="Chen G."/>
            <person name="Jenkins J."/>
            <person name="Shu S."/>
            <person name="Leebens-Mack J."/>
            <person name="Grimwood J."/>
            <person name="Schmutz J."/>
            <person name="Soltis P."/>
            <person name="Soltis D."/>
            <person name="Chen Z.-H."/>
        </authorList>
    </citation>
    <scope>NUCLEOTIDE SEQUENCE</scope>
    <source>
        <strain evidence="6">Whitten #5841</strain>
        <tissue evidence="6">Leaf</tissue>
    </source>
</reference>
<keyword evidence="3" id="KW-0539">Nucleus</keyword>
<evidence type="ECO:0000256" key="3">
    <source>
        <dbReference type="ARBA" id="ARBA00023242"/>
    </source>
</evidence>
<dbReference type="Pfam" id="PF03638">
    <property type="entry name" value="TCR"/>
    <property type="match status" value="2"/>
</dbReference>
<dbReference type="EMBL" id="CM035407">
    <property type="protein sequence ID" value="KAH7445163.1"/>
    <property type="molecule type" value="Genomic_DNA"/>
</dbReference>
<dbReference type="PANTHER" id="PTHR46159">
    <property type="entry name" value="PROTEIN TESMIN/TSO1-LIKE CXC 2"/>
    <property type="match status" value="1"/>
</dbReference>
<feature type="compositionally biased region" description="Polar residues" evidence="4">
    <location>
        <begin position="376"/>
        <end position="391"/>
    </location>
</feature>